<name>A0A6I6AD43_9PLAN</name>
<gene>
    <name evidence="1" type="ORF">F1728_13065</name>
</gene>
<dbReference type="Proteomes" id="UP000427281">
    <property type="component" value="Chromosome"/>
</dbReference>
<proteinExistence type="predicted"/>
<evidence type="ECO:0000313" key="1">
    <source>
        <dbReference type="EMBL" id="QGQ23550.1"/>
    </source>
</evidence>
<dbReference type="AlphaFoldDB" id="A0A6I6AD43"/>
<organism evidence="1 2">
    <name type="scientific">Gimesia benthica</name>
    <dbReference type="NCBI Taxonomy" id="2608982"/>
    <lineage>
        <taxon>Bacteria</taxon>
        <taxon>Pseudomonadati</taxon>
        <taxon>Planctomycetota</taxon>
        <taxon>Planctomycetia</taxon>
        <taxon>Planctomycetales</taxon>
        <taxon>Planctomycetaceae</taxon>
        <taxon>Gimesia</taxon>
    </lineage>
</organism>
<accession>A0A6I6AD43</accession>
<dbReference type="EMBL" id="CP043930">
    <property type="protein sequence ID" value="QGQ23550.1"/>
    <property type="molecule type" value="Genomic_DNA"/>
</dbReference>
<dbReference type="KEGG" id="gim:F1728_13065"/>
<sequence>MTLRQKGTRIITVEKTQYRYRIRPDRDDMELRISIQHMESPGQTLLSGFAKPHNMIPVKSGGWWYQPVPHAVKPSIIRKLILTALEQGWQPTRDDLPAFYLSGSDIVSELPPPA</sequence>
<keyword evidence="2" id="KW-1185">Reference proteome</keyword>
<evidence type="ECO:0000313" key="2">
    <source>
        <dbReference type="Proteomes" id="UP000427281"/>
    </source>
</evidence>
<protein>
    <submittedName>
        <fullName evidence="1">Uncharacterized protein</fullName>
    </submittedName>
</protein>
<reference evidence="1 2" key="1">
    <citation type="submission" date="2019-09" db="EMBL/GenBank/DDBJ databases">
        <title>Gimesia benthica sp. nov., a novel bacterium isolated from deep-sea water of the Northwest Indian Ocean.</title>
        <authorList>
            <person name="Dai X."/>
        </authorList>
    </citation>
    <scope>NUCLEOTIDE SEQUENCE [LARGE SCALE GENOMIC DNA]</scope>
    <source>
        <strain evidence="1 2">E7</strain>
    </source>
</reference>
<dbReference type="RefSeq" id="WP_155364484.1">
    <property type="nucleotide sequence ID" value="NZ_CP043930.1"/>
</dbReference>